<dbReference type="NCBIfam" id="NF037970">
    <property type="entry name" value="vanZ_1"/>
    <property type="match status" value="1"/>
</dbReference>
<name>A0A919CRC1_9PROT</name>
<keyword evidence="1" id="KW-0472">Membrane</keyword>
<dbReference type="PANTHER" id="PTHR28008">
    <property type="entry name" value="DOMAIN PROTEIN, PUTATIVE (AFU_ORTHOLOGUE AFUA_3G10980)-RELATED"/>
    <property type="match status" value="1"/>
</dbReference>
<keyword evidence="3" id="KW-1185">Reference proteome</keyword>
<gene>
    <name evidence="2" type="ORF">GCM10017083_37550</name>
</gene>
<keyword evidence="1" id="KW-0812">Transmembrane</keyword>
<organism evidence="2 3">
    <name type="scientific">Thalassobaculum fulvum</name>
    <dbReference type="NCBI Taxonomy" id="1633335"/>
    <lineage>
        <taxon>Bacteria</taxon>
        <taxon>Pseudomonadati</taxon>
        <taxon>Pseudomonadota</taxon>
        <taxon>Alphaproteobacteria</taxon>
        <taxon>Rhodospirillales</taxon>
        <taxon>Thalassobaculaceae</taxon>
        <taxon>Thalassobaculum</taxon>
    </lineage>
</organism>
<accession>A0A919CRC1</accession>
<sequence>MRTRIAWAVVYVTALNVAAWFSLETPAELLTWAHMVQADKVEHLLAFFAATLLAIPLLGRWVSPGILAIILLNAGLVVELMQAFDPGRNADIADFAFDQFGVALGWLAAIPLRRWLGRPRSADVDPVRGS</sequence>
<reference evidence="2" key="2">
    <citation type="submission" date="2020-09" db="EMBL/GenBank/DDBJ databases">
        <authorList>
            <person name="Sun Q."/>
            <person name="Kim S."/>
        </authorList>
    </citation>
    <scope>NUCLEOTIDE SEQUENCE</scope>
    <source>
        <strain evidence="2">KCTC 42651</strain>
    </source>
</reference>
<protein>
    <recommendedName>
        <fullName evidence="4">VanZ like family protein</fullName>
    </recommendedName>
</protein>
<evidence type="ECO:0000256" key="1">
    <source>
        <dbReference type="SAM" id="Phobius"/>
    </source>
</evidence>
<comment type="caution">
    <text evidence="2">The sequence shown here is derived from an EMBL/GenBank/DDBJ whole genome shotgun (WGS) entry which is preliminary data.</text>
</comment>
<reference evidence="2" key="1">
    <citation type="journal article" date="2014" name="Int. J. Syst. Evol. Microbiol.">
        <title>Complete genome sequence of Corynebacterium casei LMG S-19264T (=DSM 44701T), isolated from a smear-ripened cheese.</title>
        <authorList>
            <consortium name="US DOE Joint Genome Institute (JGI-PGF)"/>
            <person name="Walter F."/>
            <person name="Albersmeier A."/>
            <person name="Kalinowski J."/>
            <person name="Ruckert C."/>
        </authorList>
    </citation>
    <scope>NUCLEOTIDE SEQUENCE</scope>
    <source>
        <strain evidence="2">KCTC 42651</strain>
    </source>
</reference>
<feature type="transmembrane region" description="Helical" evidence="1">
    <location>
        <begin position="5"/>
        <end position="23"/>
    </location>
</feature>
<dbReference type="EMBL" id="BMZS01000009">
    <property type="protein sequence ID" value="GHD56885.1"/>
    <property type="molecule type" value="Genomic_DNA"/>
</dbReference>
<dbReference type="AlphaFoldDB" id="A0A919CRC1"/>
<feature type="transmembrane region" description="Helical" evidence="1">
    <location>
        <begin position="43"/>
        <end position="59"/>
    </location>
</feature>
<dbReference type="RefSeq" id="WP_189992480.1">
    <property type="nucleotide sequence ID" value="NZ_BMZS01000009.1"/>
</dbReference>
<proteinExistence type="predicted"/>
<dbReference type="PANTHER" id="PTHR28008:SF1">
    <property type="entry name" value="DOMAIN PROTEIN, PUTATIVE (AFU_ORTHOLOGUE AFUA_3G10980)-RELATED"/>
    <property type="match status" value="1"/>
</dbReference>
<evidence type="ECO:0000313" key="2">
    <source>
        <dbReference type="EMBL" id="GHD56885.1"/>
    </source>
</evidence>
<keyword evidence="1" id="KW-1133">Transmembrane helix</keyword>
<evidence type="ECO:0008006" key="4">
    <source>
        <dbReference type="Google" id="ProtNLM"/>
    </source>
</evidence>
<dbReference type="Proteomes" id="UP000630353">
    <property type="component" value="Unassembled WGS sequence"/>
</dbReference>
<evidence type="ECO:0000313" key="3">
    <source>
        <dbReference type="Proteomes" id="UP000630353"/>
    </source>
</evidence>